<evidence type="ECO:0000313" key="2">
    <source>
        <dbReference type="EMBL" id="RUS52460.1"/>
    </source>
</evidence>
<dbReference type="AlphaFoldDB" id="A0A433RQ56"/>
<feature type="transmembrane region" description="Helical" evidence="1">
    <location>
        <begin position="44"/>
        <end position="70"/>
    </location>
</feature>
<feature type="transmembrane region" description="Helical" evidence="1">
    <location>
        <begin position="132"/>
        <end position="152"/>
    </location>
</feature>
<keyword evidence="1" id="KW-0812">Transmembrane</keyword>
<dbReference type="OrthoDB" id="2456499at2"/>
<feature type="transmembrane region" description="Helical" evidence="1">
    <location>
        <begin position="164"/>
        <end position="185"/>
    </location>
</feature>
<accession>A0A433RQ56</accession>
<dbReference type="Proteomes" id="UP000288623">
    <property type="component" value="Unassembled WGS sequence"/>
</dbReference>
<sequence length="218" mass="24969">MTTNYYRIQWKQTTEKMRGFFIILIIVQLFFSLNSIAGQFGGTVVYAIFNANTTFLVTLLAICFGAIKVAQIEPTDVFRLPLSVKIRVDSLMLMLLALYGSVTALLIPYVAYGGKYSDAATYYDTTLLTSGYFYKNMLICFLLILAASMWSYTVRLLKQSKQWMWVSIYMVTIILCVVAYIYSIGHLFTSWQWLGFSAMLLVVEFGFLQWRFKGAMAK</sequence>
<evidence type="ECO:0000313" key="3">
    <source>
        <dbReference type="Proteomes" id="UP000288623"/>
    </source>
</evidence>
<feature type="transmembrane region" description="Helical" evidence="1">
    <location>
        <begin position="191"/>
        <end position="210"/>
    </location>
</feature>
<feature type="transmembrane region" description="Helical" evidence="1">
    <location>
        <begin position="91"/>
        <end position="112"/>
    </location>
</feature>
<gene>
    <name evidence="2" type="ORF">QI30_16995</name>
</gene>
<keyword evidence="1" id="KW-0472">Membrane</keyword>
<proteinExistence type="predicted"/>
<reference evidence="2 3" key="1">
    <citation type="submission" date="2014-11" db="EMBL/GenBank/DDBJ databases">
        <title>Genome sequence and analysis of novel Kurthia sp.</title>
        <authorList>
            <person name="Lawson J.N."/>
            <person name="Gonzalez J.E."/>
            <person name="Rinauldi L."/>
            <person name="Xuan Z."/>
            <person name="Firman A."/>
            <person name="Shaddox L."/>
            <person name="Trudeau A."/>
            <person name="Shah S."/>
            <person name="Reiman D."/>
        </authorList>
    </citation>
    <scope>NUCLEOTIDE SEQUENCE [LARGE SCALE GENOMIC DNA]</scope>
    <source>
        <strain evidence="2 3">3B1D</strain>
    </source>
</reference>
<dbReference type="RefSeq" id="WP_126991794.1">
    <property type="nucleotide sequence ID" value="NZ_JTFC01000042.1"/>
</dbReference>
<name>A0A433RQ56_9BACL</name>
<protein>
    <submittedName>
        <fullName evidence="2">Uncharacterized protein</fullName>
    </submittedName>
</protein>
<evidence type="ECO:0000256" key="1">
    <source>
        <dbReference type="SAM" id="Phobius"/>
    </source>
</evidence>
<dbReference type="EMBL" id="JTFC01000042">
    <property type="protein sequence ID" value="RUS52460.1"/>
    <property type="molecule type" value="Genomic_DNA"/>
</dbReference>
<keyword evidence="1" id="KW-1133">Transmembrane helix</keyword>
<keyword evidence="3" id="KW-1185">Reference proteome</keyword>
<organism evidence="2 3">
    <name type="scientific">Candidatus Kurthia intestinigallinarum</name>
    <dbReference type="NCBI Taxonomy" id="1562256"/>
    <lineage>
        <taxon>Bacteria</taxon>
        <taxon>Bacillati</taxon>
        <taxon>Bacillota</taxon>
        <taxon>Bacilli</taxon>
        <taxon>Bacillales</taxon>
        <taxon>Caryophanaceae</taxon>
        <taxon>Kurthia</taxon>
    </lineage>
</organism>
<comment type="caution">
    <text evidence="2">The sequence shown here is derived from an EMBL/GenBank/DDBJ whole genome shotgun (WGS) entry which is preliminary data.</text>
</comment>
<feature type="transmembrane region" description="Helical" evidence="1">
    <location>
        <begin position="20"/>
        <end position="38"/>
    </location>
</feature>